<organism evidence="4 5">
    <name type="scientific">Streptomyces halstedii</name>
    <dbReference type="NCBI Taxonomy" id="1944"/>
    <lineage>
        <taxon>Bacteria</taxon>
        <taxon>Bacillati</taxon>
        <taxon>Actinomycetota</taxon>
        <taxon>Actinomycetes</taxon>
        <taxon>Kitasatosporales</taxon>
        <taxon>Streptomycetaceae</taxon>
        <taxon>Streptomyces</taxon>
    </lineage>
</organism>
<dbReference type="Pfam" id="PF19608">
    <property type="entry name" value="DUF6113"/>
    <property type="match status" value="1"/>
</dbReference>
<sequence>MSSRQQRQRAASRAPRTNAPPRAPEPTGLAARPNPARIAVYTGLAVLGAAVGVAGTLVQAALFPGGLILALVASAGLFYGGRVLTGTQLGALAPAVGWFVVVVLLLGGRSEGDYVFGDEIGLALFMLGSMAVAVMCATMARLPDPANDSRPPGA</sequence>
<dbReference type="Proteomes" id="UP000735541">
    <property type="component" value="Unassembled WGS sequence"/>
</dbReference>
<gene>
    <name evidence="4" type="ORF">G3I29_00275</name>
    <name evidence="3" type="ORF">STHAL_15065</name>
</gene>
<feature type="transmembrane region" description="Helical" evidence="2">
    <location>
        <begin position="91"/>
        <end position="108"/>
    </location>
</feature>
<accession>A0A6N9TUQ7</accession>
<feature type="region of interest" description="Disordered" evidence="1">
    <location>
        <begin position="1"/>
        <end position="31"/>
    </location>
</feature>
<dbReference type="EMBL" id="JAHUVW010000001">
    <property type="protein sequence ID" value="MBV7670781.1"/>
    <property type="molecule type" value="Genomic_DNA"/>
</dbReference>
<dbReference type="EMBL" id="JAAGLQ010000003">
    <property type="protein sequence ID" value="NEA14002.1"/>
    <property type="molecule type" value="Genomic_DNA"/>
</dbReference>
<evidence type="ECO:0000313" key="3">
    <source>
        <dbReference type="EMBL" id="MBV7670781.1"/>
    </source>
</evidence>
<comment type="caution">
    <text evidence="4">The sequence shown here is derived from an EMBL/GenBank/DDBJ whole genome shotgun (WGS) entry which is preliminary data.</text>
</comment>
<dbReference type="RefSeq" id="WP_103492724.1">
    <property type="nucleotide sequence ID" value="NZ_CP109044.1"/>
</dbReference>
<feature type="compositionally biased region" description="Low complexity" evidence="1">
    <location>
        <begin position="1"/>
        <end position="20"/>
    </location>
</feature>
<feature type="transmembrane region" description="Helical" evidence="2">
    <location>
        <begin position="38"/>
        <end position="55"/>
    </location>
</feature>
<keyword evidence="2" id="KW-1133">Transmembrane helix</keyword>
<feature type="transmembrane region" description="Helical" evidence="2">
    <location>
        <begin position="120"/>
        <end position="140"/>
    </location>
</feature>
<proteinExistence type="predicted"/>
<protein>
    <recommendedName>
        <fullName evidence="7">Integral membrane protein</fullName>
    </recommendedName>
</protein>
<dbReference type="InterPro" id="IPR046095">
    <property type="entry name" value="DUF6113"/>
</dbReference>
<evidence type="ECO:0000256" key="2">
    <source>
        <dbReference type="SAM" id="Phobius"/>
    </source>
</evidence>
<keyword evidence="6" id="KW-1185">Reference proteome</keyword>
<evidence type="ECO:0008006" key="7">
    <source>
        <dbReference type="Google" id="ProtNLM"/>
    </source>
</evidence>
<dbReference type="GeneID" id="97294425"/>
<keyword evidence="2" id="KW-0812">Transmembrane</keyword>
<evidence type="ECO:0000313" key="5">
    <source>
        <dbReference type="Proteomes" id="UP000471293"/>
    </source>
</evidence>
<evidence type="ECO:0000256" key="1">
    <source>
        <dbReference type="SAM" id="MobiDB-lite"/>
    </source>
</evidence>
<evidence type="ECO:0000313" key="6">
    <source>
        <dbReference type="Proteomes" id="UP000735541"/>
    </source>
</evidence>
<keyword evidence="2" id="KW-0472">Membrane</keyword>
<name>A0A6N9TUQ7_STRHA</name>
<reference evidence="3 6" key="2">
    <citation type="submission" date="2021-07" db="EMBL/GenBank/DDBJ databases">
        <title>Sequencing Streptomyces halstedii LGO-A4 genome an citrus endophytic actinomycete.</title>
        <authorList>
            <person name="Samborskyy M."/>
            <person name="Scott N."/>
            <person name="Deglau R."/>
            <person name="Dickens S."/>
            <person name="Oliveira L.G."/>
        </authorList>
    </citation>
    <scope>NUCLEOTIDE SEQUENCE [LARGE SCALE GENOMIC DNA]</scope>
    <source>
        <strain evidence="3 6">LGO-A4</strain>
    </source>
</reference>
<evidence type="ECO:0000313" key="4">
    <source>
        <dbReference type="EMBL" id="NEA14002.1"/>
    </source>
</evidence>
<dbReference type="AlphaFoldDB" id="A0A6N9TUQ7"/>
<reference evidence="4 5" key="1">
    <citation type="submission" date="2020-01" db="EMBL/GenBank/DDBJ databases">
        <title>Insect and environment-associated Actinomycetes.</title>
        <authorList>
            <person name="Currrie C."/>
            <person name="Chevrette M."/>
            <person name="Carlson C."/>
            <person name="Stubbendieck R."/>
            <person name="Wendt-Pienkowski E."/>
        </authorList>
    </citation>
    <scope>NUCLEOTIDE SEQUENCE [LARGE SCALE GENOMIC DNA]</scope>
    <source>
        <strain evidence="4 5">SID11342</strain>
    </source>
</reference>
<dbReference type="Proteomes" id="UP000471293">
    <property type="component" value="Unassembled WGS sequence"/>
</dbReference>